<gene>
    <name evidence="2" type="ORF">Tco_1015232</name>
</gene>
<feature type="region of interest" description="Disordered" evidence="1">
    <location>
        <begin position="251"/>
        <end position="317"/>
    </location>
</feature>
<sequence>LLNCPLRKAFTNCSSVVYQNFLKEFWSTVVAYDPFPSTDETEQRPLREFLIKFSVLNRQRPLTLDFNTFCSSTVLDYNNGKYVAHLTPEVVKKELGKIAINPSYLDKTPVMKNSFPVAWRILFTFMIQVLGGNYSPTEQVNSIQQLLAYCLITETEVDTGEIIYSDLVTKLLNKSRLKYVSYLRFISCALQVLLGSDYTQDENFGFLPGILSNSNFTKDPSKVTGIELTAHMIVVNSQKDSVSPLLLATKPKKRKSQTVTSILPKSHGPEVPGALSKKRKMPKSKKPPTETKVTPPKPTEGFEQSHLVSSGTVPDPKDLERNIQLASIGFPSILDEGTRKSKPLPEGTATHLKDSRGNIQPLDRDLTFTTSDEGTAKTTSRPEGSLGDKDSGGNIPPADIEPIHPTVTDLSGTSAKYQVPDPFVTRFRYQSLSKDKGSLCIEGGLGNSNSGPI</sequence>
<feature type="compositionally biased region" description="Polar residues" evidence="1">
    <location>
        <begin position="367"/>
        <end position="382"/>
    </location>
</feature>
<organism evidence="2 3">
    <name type="scientific">Tanacetum coccineum</name>
    <dbReference type="NCBI Taxonomy" id="301880"/>
    <lineage>
        <taxon>Eukaryota</taxon>
        <taxon>Viridiplantae</taxon>
        <taxon>Streptophyta</taxon>
        <taxon>Embryophyta</taxon>
        <taxon>Tracheophyta</taxon>
        <taxon>Spermatophyta</taxon>
        <taxon>Magnoliopsida</taxon>
        <taxon>eudicotyledons</taxon>
        <taxon>Gunneridae</taxon>
        <taxon>Pentapetalae</taxon>
        <taxon>asterids</taxon>
        <taxon>campanulids</taxon>
        <taxon>Asterales</taxon>
        <taxon>Asteraceae</taxon>
        <taxon>Asteroideae</taxon>
        <taxon>Anthemideae</taxon>
        <taxon>Anthemidinae</taxon>
        <taxon>Tanacetum</taxon>
    </lineage>
</organism>
<feature type="compositionally biased region" description="Basic and acidic residues" evidence="1">
    <location>
        <begin position="351"/>
        <end position="366"/>
    </location>
</feature>
<feature type="region of interest" description="Disordered" evidence="1">
    <location>
        <begin position="334"/>
        <end position="417"/>
    </location>
</feature>
<evidence type="ECO:0000313" key="3">
    <source>
        <dbReference type="Proteomes" id="UP001151760"/>
    </source>
</evidence>
<protein>
    <submittedName>
        <fullName evidence="2">Uncharacterized protein</fullName>
    </submittedName>
</protein>
<dbReference type="Proteomes" id="UP001151760">
    <property type="component" value="Unassembled WGS sequence"/>
</dbReference>
<reference evidence="2" key="1">
    <citation type="journal article" date="2022" name="Int. J. Mol. Sci.">
        <title>Draft Genome of Tanacetum Coccineum: Genomic Comparison of Closely Related Tanacetum-Family Plants.</title>
        <authorList>
            <person name="Yamashiro T."/>
            <person name="Shiraishi A."/>
            <person name="Nakayama K."/>
            <person name="Satake H."/>
        </authorList>
    </citation>
    <scope>NUCLEOTIDE SEQUENCE</scope>
</reference>
<reference evidence="2" key="2">
    <citation type="submission" date="2022-01" db="EMBL/GenBank/DDBJ databases">
        <authorList>
            <person name="Yamashiro T."/>
            <person name="Shiraishi A."/>
            <person name="Satake H."/>
            <person name="Nakayama K."/>
        </authorList>
    </citation>
    <scope>NUCLEOTIDE SEQUENCE</scope>
</reference>
<keyword evidence="3" id="KW-1185">Reference proteome</keyword>
<feature type="compositionally biased region" description="Basic residues" evidence="1">
    <location>
        <begin position="276"/>
        <end position="286"/>
    </location>
</feature>
<comment type="caution">
    <text evidence="2">The sequence shown here is derived from an EMBL/GenBank/DDBJ whole genome shotgun (WGS) entry which is preliminary data.</text>
</comment>
<proteinExistence type="predicted"/>
<dbReference type="EMBL" id="BQNB010017486">
    <property type="protein sequence ID" value="GJT63752.1"/>
    <property type="molecule type" value="Genomic_DNA"/>
</dbReference>
<accession>A0ABQ5FKA6</accession>
<name>A0ABQ5FKA6_9ASTR</name>
<feature type="non-terminal residue" evidence="2">
    <location>
        <position position="1"/>
    </location>
</feature>
<evidence type="ECO:0000313" key="2">
    <source>
        <dbReference type="EMBL" id="GJT63752.1"/>
    </source>
</evidence>
<evidence type="ECO:0000256" key="1">
    <source>
        <dbReference type="SAM" id="MobiDB-lite"/>
    </source>
</evidence>